<comment type="caution">
    <text evidence="2">The sequence shown here is derived from an EMBL/GenBank/DDBJ whole genome shotgun (WGS) entry which is preliminary data.</text>
</comment>
<evidence type="ECO:0008006" key="4">
    <source>
        <dbReference type="Google" id="ProtNLM"/>
    </source>
</evidence>
<organism evidence="2 3">
    <name type="scientific">Photobacterium aquae</name>
    <dbReference type="NCBI Taxonomy" id="1195763"/>
    <lineage>
        <taxon>Bacteria</taxon>
        <taxon>Pseudomonadati</taxon>
        <taxon>Pseudomonadota</taxon>
        <taxon>Gammaproteobacteria</taxon>
        <taxon>Vibrionales</taxon>
        <taxon>Vibrionaceae</taxon>
        <taxon>Photobacterium</taxon>
    </lineage>
</organism>
<dbReference type="AlphaFoldDB" id="A0A0J1H6Q3"/>
<evidence type="ECO:0000256" key="1">
    <source>
        <dbReference type="SAM" id="MobiDB-lite"/>
    </source>
</evidence>
<dbReference type="RefSeq" id="WP_047877755.1">
    <property type="nucleotide sequence ID" value="NZ_LDOT01000005.1"/>
</dbReference>
<sequence length="148" mass="16333">MLVTPAHVGAPNLAPSVNPPTEQAARDNRVRKKITPPSEMVAANRQRPLGSEEKNRRQAIKEELADSKGNSHVIRYSEELERIIKQLSAGSYLPESSSLGYSMHIKLPRELLEALATISEAERTKGVVTHKYALSTIPNPPNDYVVVI</sequence>
<dbReference type="OrthoDB" id="5893073at2"/>
<proteinExistence type="predicted"/>
<reference evidence="2 3" key="1">
    <citation type="submission" date="2015-05" db="EMBL/GenBank/DDBJ databases">
        <title>Photobacterium galathea sp. nov.</title>
        <authorList>
            <person name="Machado H."/>
            <person name="Gram L."/>
        </authorList>
    </citation>
    <scope>NUCLEOTIDE SEQUENCE [LARGE SCALE GENOMIC DNA]</scope>
    <source>
        <strain evidence="2 3">CGMCC 1.12159</strain>
    </source>
</reference>
<feature type="region of interest" description="Disordered" evidence="1">
    <location>
        <begin position="1"/>
        <end position="64"/>
    </location>
</feature>
<name>A0A0J1H6Q3_9GAMM</name>
<gene>
    <name evidence="2" type="ORF">ABT56_04940</name>
</gene>
<keyword evidence="3" id="KW-1185">Reference proteome</keyword>
<accession>A0A0J1H6Q3</accession>
<protein>
    <recommendedName>
        <fullName evidence="4">ATP-dependent Lon protease</fullName>
    </recommendedName>
</protein>
<evidence type="ECO:0000313" key="3">
    <source>
        <dbReference type="Proteomes" id="UP000036097"/>
    </source>
</evidence>
<dbReference type="EMBL" id="LDOT01000005">
    <property type="protein sequence ID" value="KLV07413.1"/>
    <property type="molecule type" value="Genomic_DNA"/>
</dbReference>
<feature type="compositionally biased region" description="Basic and acidic residues" evidence="1">
    <location>
        <begin position="50"/>
        <end position="64"/>
    </location>
</feature>
<dbReference type="Proteomes" id="UP000036097">
    <property type="component" value="Unassembled WGS sequence"/>
</dbReference>
<dbReference type="PATRIC" id="fig|1195763.3.peg.1046"/>
<evidence type="ECO:0000313" key="2">
    <source>
        <dbReference type="EMBL" id="KLV07413.1"/>
    </source>
</evidence>